<dbReference type="EMBL" id="MPNT01000055">
    <property type="protein sequence ID" value="OJZ64112.1"/>
    <property type="molecule type" value="Genomic_DNA"/>
</dbReference>
<dbReference type="InterPro" id="IPR000873">
    <property type="entry name" value="AMP-dep_synth/lig_dom"/>
</dbReference>
<dbReference type="PANTHER" id="PTHR43767">
    <property type="entry name" value="LONG-CHAIN-FATTY-ACID--COA LIGASE"/>
    <property type="match status" value="1"/>
</dbReference>
<evidence type="ECO:0000256" key="4">
    <source>
        <dbReference type="ARBA" id="ARBA00036813"/>
    </source>
</evidence>
<dbReference type="Gene3D" id="3.30.300.30">
    <property type="match status" value="1"/>
</dbReference>
<dbReference type="InterPro" id="IPR025110">
    <property type="entry name" value="AMP-bd_C"/>
</dbReference>
<evidence type="ECO:0000256" key="5">
    <source>
        <dbReference type="ARBA" id="ARBA00069710"/>
    </source>
</evidence>
<dbReference type="CDD" id="cd12119">
    <property type="entry name" value="ttLC_FACS_AlkK_like"/>
    <property type="match status" value="1"/>
</dbReference>
<organism evidence="11 12">
    <name type="scientific">Mycobacterium paraffinicum</name>
    <dbReference type="NCBI Taxonomy" id="53378"/>
    <lineage>
        <taxon>Bacteria</taxon>
        <taxon>Bacillati</taxon>
        <taxon>Actinomycetota</taxon>
        <taxon>Actinomycetes</taxon>
        <taxon>Mycobacteriales</taxon>
        <taxon>Mycobacteriaceae</taxon>
        <taxon>Mycobacterium</taxon>
    </lineage>
</organism>
<evidence type="ECO:0000256" key="2">
    <source>
        <dbReference type="ARBA" id="ARBA00022598"/>
    </source>
</evidence>
<keyword evidence="2 11" id="KW-0436">Ligase</keyword>
<dbReference type="Proteomes" id="UP000186438">
    <property type="component" value="Unassembled WGS sequence"/>
</dbReference>
<gene>
    <name evidence="11" type="ORF">BRW65_29225</name>
</gene>
<proteinExistence type="inferred from homology"/>
<comment type="similarity">
    <text evidence="1">Belongs to the ATP-dependent AMP-binding enzyme family.</text>
</comment>
<dbReference type="AlphaFoldDB" id="A0A1Q4H9L8"/>
<accession>A0A1Q4H9L8</accession>
<dbReference type="InterPro" id="IPR045851">
    <property type="entry name" value="AMP-bd_C_sf"/>
</dbReference>
<comment type="catalytic activity">
    <reaction evidence="4">
        <text>a long-chain fatty acid + ATP + CoA = a long-chain fatty acyl-CoA + AMP + diphosphate</text>
        <dbReference type="Rhea" id="RHEA:15421"/>
        <dbReference type="ChEBI" id="CHEBI:30616"/>
        <dbReference type="ChEBI" id="CHEBI:33019"/>
        <dbReference type="ChEBI" id="CHEBI:57287"/>
        <dbReference type="ChEBI" id="CHEBI:57560"/>
        <dbReference type="ChEBI" id="CHEBI:83139"/>
        <dbReference type="ChEBI" id="CHEBI:456215"/>
        <dbReference type="EC" id="6.2.1.3"/>
    </reaction>
</comment>
<dbReference type="EC" id="6.2.1.3" evidence="3"/>
<dbReference type="InterPro" id="IPR042099">
    <property type="entry name" value="ANL_N_sf"/>
</dbReference>
<evidence type="ECO:0000256" key="8">
    <source>
        <dbReference type="ARBA" id="ARBA00083882"/>
    </source>
</evidence>
<dbReference type="RefSeq" id="WP_073880917.1">
    <property type="nucleotide sequence ID" value="NZ_MPNT01000055.1"/>
</dbReference>
<name>A0A1Q4H9L8_9MYCO</name>
<evidence type="ECO:0000256" key="1">
    <source>
        <dbReference type="ARBA" id="ARBA00006432"/>
    </source>
</evidence>
<dbReference type="PANTHER" id="PTHR43767:SF11">
    <property type="entry name" value="MEDIUM-CHAIN-FATTY-ACID--COA LIGASE"/>
    <property type="match status" value="1"/>
</dbReference>
<dbReference type="GO" id="GO:0004467">
    <property type="term" value="F:long-chain fatty acid-CoA ligase activity"/>
    <property type="evidence" value="ECO:0007669"/>
    <property type="project" value="UniProtKB-EC"/>
</dbReference>
<dbReference type="Pfam" id="PF13193">
    <property type="entry name" value="AMP-binding_C"/>
    <property type="match status" value="1"/>
</dbReference>
<feature type="domain" description="AMP-binding enzyme C-terminal" evidence="10">
    <location>
        <begin position="448"/>
        <end position="523"/>
    </location>
</feature>
<comment type="caution">
    <text evidence="11">The sequence shown here is derived from an EMBL/GenBank/DDBJ whole genome shotgun (WGS) entry which is preliminary data.</text>
</comment>
<dbReference type="NCBIfam" id="NF004837">
    <property type="entry name" value="PRK06187.1"/>
    <property type="match status" value="1"/>
</dbReference>
<keyword evidence="12" id="KW-1185">Reference proteome</keyword>
<dbReference type="OrthoDB" id="9803968at2"/>
<evidence type="ECO:0000256" key="3">
    <source>
        <dbReference type="ARBA" id="ARBA00026121"/>
    </source>
</evidence>
<feature type="domain" description="AMP-dependent synthetase/ligase" evidence="9">
    <location>
        <begin position="26"/>
        <end position="398"/>
    </location>
</feature>
<dbReference type="InterPro" id="IPR020845">
    <property type="entry name" value="AMP-binding_CS"/>
</dbReference>
<evidence type="ECO:0000259" key="10">
    <source>
        <dbReference type="Pfam" id="PF13193"/>
    </source>
</evidence>
<evidence type="ECO:0000313" key="12">
    <source>
        <dbReference type="Proteomes" id="UP000186438"/>
    </source>
</evidence>
<dbReference type="FunFam" id="3.30.300.30:FF:000008">
    <property type="entry name" value="2,3-dihydroxybenzoate-AMP ligase"/>
    <property type="match status" value="1"/>
</dbReference>
<evidence type="ECO:0000256" key="6">
    <source>
        <dbReference type="ARBA" id="ARBA00076959"/>
    </source>
</evidence>
<reference evidence="11 12" key="1">
    <citation type="submission" date="2016-11" db="EMBL/GenBank/DDBJ databases">
        <title>Genome sequences of unsequenced Mycobacteria.</title>
        <authorList>
            <person name="Greninger A.L."/>
            <person name="Fang F."/>
            <person name="Jerome K.R."/>
        </authorList>
    </citation>
    <scope>NUCLEOTIDE SEQUENCE [LARGE SCALE GENOMIC DNA]</scope>
    <source>
        <strain evidence="11 12">M11</strain>
    </source>
</reference>
<dbReference type="Pfam" id="PF00501">
    <property type="entry name" value="AMP-binding"/>
    <property type="match status" value="1"/>
</dbReference>
<dbReference type="STRING" id="53378.BRW65_29225"/>
<evidence type="ECO:0000256" key="7">
    <source>
        <dbReference type="ARBA" id="ARBA00080667"/>
    </source>
</evidence>
<protein>
    <recommendedName>
        <fullName evidence="5">Long-chain-fatty-acid--CoA ligase FadD13</fullName>
        <ecNumber evidence="3">6.2.1.3</ecNumber>
    </recommendedName>
    <alternativeName>
        <fullName evidence="6">Fatty acyl-CoA ligase</fullName>
    </alternativeName>
    <alternativeName>
        <fullName evidence="8">Fatty acyl-CoA synthetase</fullName>
    </alternativeName>
    <alternativeName>
        <fullName evidence="7">Very-long-chain fatty-acyl-CoA synthetase</fullName>
    </alternativeName>
</protein>
<dbReference type="SUPFAM" id="SSF56801">
    <property type="entry name" value="Acetyl-CoA synthetase-like"/>
    <property type="match status" value="1"/>
</dbReference>
<sequence>MHGMMQDRPLTISMLWRRLDKCFGHKRVITGLLDGERELRWSNVSERARKLAGALDQLGVPAGARVATFGWNTHRHVELYLAVPCTGRTLHTVNHRSFRDQITFMVDSAGDDVVFVDRSLLPTVWPMAESLAKVRHFIVMDDGADNPIPADARVIDYEALLERSDAASTIPTVGDENSAATLCYTSGTTGNPKGVLYSHRSVVLHALMLLTSDVFGIREADVVMPIVPMFHVNAWGLPYATMLAGADLVLPGPGTEPPRIVSQLQRHKVTFAAAVAAVWRSLIPLIGDSDLSALRMTICGGGPLDPALAAAYENLAGVTLTNAWGMTETSPVVTVARTSSVHNDLDDSERRGLLATAGVAAPLTEIRIVGDDGVEIEWDGVTPGELQVAGPTIAAGYLDTQRGAESFSTDGWLRTGDVATIDPYGYVRIVDRTKDLIKSGGEWISSIELENAIMTHPRILEAAVIGRADARWGERPVVFVVSKDSQQVALQDLREHLISRVASWWVPDEVFVVDAIAKTATGKFAKYQLRNEYQAISAKTGRS</sequence>
<dbReference type="InterPro" id="IPR050237">
    <property type="entry name" value="ATP-dep_AMP-bd_enzyme"/>
</dbReference>
<evidence type="ECO:0000313" key="11">
    <source>
        <dbReference type="EMBL" id="OJZ64112.1"/>
    </source>
</evidence>
<dbReference type="PROSITE" id="PS00455">
    <property type="entry name" value="AMP_BINDING"/>
    <property type="match status" value="1"/>
</dbReference>
<dbReference type="Gene3D" id="3.40.50.12780">
    <property type="entry name" value="N-terminal domain of ligase-like"/>
    <property type="match status" value="1"/>
</dbReference>
<evidence type="ECO:0000259" key="9">
    <source>
        <dbReference type="Pfam" id="PF00501"/>
    </source>
</evidence>